<proteinExistence type="inferred from homology"/>
<evidence type="ECO:0000256" key="7">
    <source>
        <dbReference type="ARBA" id="ARBA00023136"/>
    </source>
</evidence>
<keyword evidence="5 8" id="KW-0133">Cell shape</keyword>
<comment type="caution">
    <text evidence="10">The sequence shown here is derived from an EMBL/GenBank/DDBJ whole genome shotgun (WGS) entry which is preliminary data.</text>
</comment>
<keyword evidence="6 9" id="KW-1133">Transmembrane helix</keyword>
<evidence type="ECO:0000256" key="6">
    <source>
        <dbReference type="ARBA" id="ARBA00022989"/>
    </source>
</evidence>
<evidence type="ECO:0000256" key="3">
    <source>
        <dbReference type="ARBA" id="ARBA00022475"/>
    </source>
</evidence>
<dbReference type="GO" id="GO:0005886">
    <property type="term" value="C:plasma membrane"/>
    <property type="evidence" value="ECO:0007669"/>
    <property type="project" value="UniProtKB-SubCell"/>
</dbReference>
<dbReference type="GO" id="GO:0008360">
    <property type="term" value="P:regulation of cell shape"/>
    <property type="evidence" value="ECO:0007669"/>
    <property type="project" value="UniProtKB-UniRule"/>
</dbReference>
<keyword evidence="4 9" id="KW-0812">Transmembrane</keyword>
<feature type="transmembrane region" description="Helical" evidence="9">
    <location>
        <begin position="134"/>
        <end position="151"/>
    </location>
</feature>
<dbReference type="EMBL" id="BMEO01000005">
    <property type="protein sequence ID" value="GGF94449.1"/>
    <property type="molecule type" value="Genomic_DNA"/>
</dbReference>
<evidence type="ECO:0000256" key="1">
    <source>
        <dbReference type="ARBA" id="ARBA00004651"/>
    </source>
</evidence>
<dbReference type="Pfam" id="PF04093">
    <property type="entry name" value="MreD"/>
    <property type="match status" value="1"/>
</dbReference>
<dbReference type="AlphaFoldDB" id="A0A917FNL7"/>
<comment type="function">
    <text evidence="8">Involved in formation of the rod shape of the cell. May also contribute to regulation of formation of penicillin-binding proteins.</text>
</comment>
<evidence type="ECO:0000313" key="10">
    <source>
        <dbReference type="EMBL" id="GGF94449.1"/>
    </source>
</evidence>
<evidence type="ECO:0000256" key="9">
    <source>
        <dbReference type="SAM" id="Phobius"/>
    </source>
</evidence>
<evidence type="ECO:0000313" key="11">
    <source>
        <dbReference type="Proteomes" id="UP000605253"/>
    </source>
</evidence>
<keyword evidence="8" id="KW-0997">Cell inner membrane</keyword>
<sequence length="161" mass="18943">MKAHRSQQALVHLSLLVALLLTLIPWPTALQLWMPQWTAMVIAYWSLHNQNRSVMLLAFFYGLLLDVLMGSLLGKHGMALVALSFLVLKSAKQLRMTSFWQLLLMVLVLLFNDLIIRLFIDWASYGYLPKWQDFLPLISVVFIWPWLHYLLNRIDNYLRHH</sequence>
<keyword evidence="7 8" id="KW-0472">Membrane</keyword>
<reference evidence="10" key="1">
    <citation type="journal article" date="2014" name="Int. J. Syst. Evol. Microbiol.">
        <title>Complete genome sequence of Corynebacterium casei LMG S-19264T (=DSM 44701T), isolated from a smear-ripened cheese.</title>
        <authorList>
            <consortium name="US DOE Joint Genome Institute (JGI-PGF)"/>
            <person name="Walter F."/>
            <person name="Albersmeier A."/>
            <person name="Kalinowski J."/>
            <person name="Ruckert C."/>
        </authorList>
    </citation>
    <scope>NUCLEOTIDE SEQUENCE</scope>
    <source>
        <strain evidence="10">CGMCC 1.12181</strain>
    </source>
</reference>
<dbReference type="InterPro" id="IPR007227">
    <property type="entry name" value="Cell_shape_determining_MreD"/>
</dbReference>
<dbReference type="NCBIfam" id="TIGR03426">
    <property type="entry name" value="shape_MreD"/>
    <property type="match status" value="1"/>
</dbReference>
<accession>A0A917FNL7</accession>
<evidence type="ECO:0000256" key="4">
    <source>
        <dbReference type="ARBA" id="ARBA00022692"/>
    </source>
</evidence>
<protein>
    <recommendedName>
        <fullName evidence="8">Rod shape-determining protein MreD</fullName>
    </recommendedName>
</protein>
<comment type="similarity">
    <text evidence="2 8">Belongs to the MreD family.</text>
</comment>
<dbReference type="PIRSF" id="PIRSF018472">
    <property type="entry name" value="MreD_proteobac"/>
    <property type="match status" value="1"/>
</dbReference>
<dbReference type="RefSeq" id="WP_188365066.1">
    <property type="nucleotide sequence ID" value="NZ_BAABJF010000002.1"/>
</dbReference>
<dbReference type="PANTHER" id="PTHR37484:SF1">
    <property type="entry name" value="ROD SHAPE-DETERMINING PROTEIN MRED"/>
    <property type="match status" value="1"/>
</dbReference>
<evidence type="ECO:0000256" key="5">
    <source>
        <dbReference type="ARBA" id="ARBA00022960"/>
    </source>
</evidence>
<dbReference type="InterPro" id="IPR026034">
    <property type="entry name" value="MreD_proteobac"/>
</dbReference>
<dbReference type="Proteomes" id="UP000605253">
    <property type="component" value="Unassembled WGS sequence"/>
</dbReference>
<reference evidence="10" key="2">
    <citation type="submission" date="2020-09" db="EMBL/GenBank/DDBJ databases">
        <authorList>
            <person name="Sun Q."/>
            <person name="Zhou Y."/>
        </authorList>
    </citation>
    <scope>NUCLEOTIDE SEQUENCE</scope>
    <source>
        <strain evidence="10">CGMCC 1.12181</strain>
    </source>
</reference>
<evidence type="ECO:0000256" key="8">
    <source>
        <dbReference type="PIRNR" id="PIRNR018472"/>
    </source>
</evidence>
<keyword evidence="11" id="KW-1185">Reference proteome</keyword>
<gene>
    <name evidence="10" type="primary">mreD</name>
    <name evidence="10" type="ORF">GCM10011365_14690</name>
</gene>
<dbReference type="PANTHER" id="PTHR37484">
    <property type="entry name" value="ROD SHAPE-DETERMINING PROTEIN MRED"/>
    <property type="match status" value="1"/>
</dbReference>
<feature type="transmembrane region" description="Helical" evidence="9">
    <location>
        <begin position="55"/>
        <end position="88"/>
    </location>
</feature>
<comment type="subcellular location">
    <subcellularLocation>
        <location evidence="8">Cell inner membrane</location>
    </subcellularLocation>
    <subcellularLocation>
        <location evidence="1">Cell membrane</location>
        <topology evidence="1">Multi-pass membrane protein</topology>
    </subcellularLocation>
</comment>
<keyword evidence="3 8" id="KW-1003">Cell membrane</keyword>
<organism evidence="10 11">
    <name type="scientific">Marinicella pacifica</name>
    <dbReference type="NCBI Taxonomy" id="1171543"/>
    <lineage>
        <taxon>Bacteria</taxon>
        <taxon>Pseudomonadati</taxon>
        <taxon>Pseudomonadota</taxon>
        <taxon>Gammaproteobacteria</taxon>
        <taxon>Lysobacterales</taxon>
        <taxon>Marinicellaceae</taxon>
        <taxon>Marinicella</taxon>
    </lineage>
</organism>
<evidence type="ECO:0000256" key="2">
    <source>
        <dbReference type="ARBA" id="ARBA00007776"/>
    </source>
</evidence>
<name>A0A917FNL7_9GAMM</name>
<feature type="transmembrane region" description="Helical" evidence="9">
    <location>
        <begin position="100"/>
        <end position="122"/>
    </location>
</feature>